<dbReference type="STRING" id="619304.SAMN05421760_102263"/>
<evidence type="ECO:0000313" key="4">
    <source>
        <dbReference type="Proteomes" id="UP000185999"/>
    </source>
</evidence>
<gene>
    <name evidence="3" type="ORF">SAMN05421760_102263</name>
</gene>
<dbReference type="InterPro" id="IPR050447">
    <property type="entry name" value="Erg6_SMT_methyltransf"/>
</dbReference>
<dbReference type="PANTHER" id="PTHR44068">
    <property type="entry name" value="ZGC:194242"/>
    <property type="match status" value="1"/>
</dbReference>
<dbReference type="InterPro" id="IPR029063">
    <property type="entry name" value="SAM-dependent_MTases_sf"/>
</dbReference>
<dbReference type="SUPFAM" id="SSF53335">
    <property type="entry name" value="S-adenosyl-L-methionine-dependent methyltransferases"/>
    <property type="match status" value="1"/>
</dbReference>
<reference evidence="4" key="1">
    <citation type="submission" date="2017-01" db="EMBL/GenBank/DDBJ databases">
        <authorList>
            <person name="Varghese N."/>
            <person name="Submissions S."/>
        </authorList>
    </citation>
    <scope>NUCLEOTIDE SEQUENCE [LARGE SCALE GENOMIC DNA]</scope>
    <source>
        <strain evidence="4">DSM 22306</strain>
    </source>
</reference>
<sequence>MPTVSKHYNESLQLETILLQLNDAYPDGPNAYQLAPIDQLHIGGIKASEKLAERLDTLKPESVLDVGSGLGGLLRVCKQRHDAIYVGLDITHGLSYANQQLGKLNQTSSPCMVVTGNGQQLPFADESFDVIIMQHSLLNMPDKINALKESKRVLRKGGHLILHEVLMGEHYEQMLFPVPWARTKDISHLTSEKSLTALIDEASLRIESINDWSEEAILWRTRQTNKQATQQTSSQSPVVSPAMILGCDFIQMGKNVQSNLQNGAIRIVEILIC</sequence>
<dbReference type="InterPro" id="IPR013216">
    <property type="entry name" value="Methyltransf_11"/>
</dbReference>
<dbReference type="OrthoDB" id="529208at2"/>
<dbReference type="RefSeq" id="WP_054342362.1">
    <property type="nucleotide sequence ID" value="NZ_FTOE01000002.1"/>
</dbReference>
<dbReference type="CDD" id="cd02440">
    <property type="entry name" value="AdoMet_MTases"/>
    <property type="match status" value="1"/>
</dbReference>
<evidence type="ECO:0000313" key="3">
    <source>
        <dbReference type="EMBL" id="SIS57980.1"/>
    </source>
</evidence>
<keyword evidence="4" id="KW-1185">Reference proteome</keyword>
<dbReference type="AlphaFoldDB" id="A0A1N7K8V4"/>
<name>A0A1N7K8V4_9GAMM</name>
<dbReference type="GO" id="GO:0008757">
    <property type="term" value="F:S-adenosylmethionine-dependent methyltransferase activity"/>
    <property type="evidence" value="ECO:0007669"/>
    <property type="project" value="InterPro"/>
</dbReference>
<dbReference type="EMBL" id="FTOE01000002">
    <property type="protein sequence ID" value="SIS57980.1"/>
    <property type="molecule type" value="Genomic_DNA"/>
</dbReference>
<accession>A0A1N7K8V4</accession>
<proteinExistence type="predicted"/>
<organism evidence="3 4">
    <name type="scientific">Neptunomonas antarctica</name>
    <dbReference type="NCBI Taxonomy" id="619304"/>
    <lineage>
        <taxon>Bacteria</taxon>
        <taxon>Pseudomonadati</taxon>
        <taxon>Pseudomonadota</taxon>
        <taxon>Gammaproteobacteria</taxon>
        <taxon>Oceanospirillales</taxon>
        <taxon>Oceanospirillaceae</taxon>
        <taxon>Neptunomonas</taxon>
    </lineage>
</organism>
<evidence type="ECO:0000259" key="2">
    <source>
        <dbReference type="Pfam" id="PF08241"/>
    </source>
</evidence>
<dbReference type="PANTHER" id="PTHR44068:SF11">
    <property type="entry name" value="GERANYL DIPHOSPHATE 2-C-METHYLTRANSFERASE"/>
    <property type="match status" value="1"/>
</dbReference>
<protein>
    <submittedName>
        <fullName evidence="3">Methyltransferase domain-containing protein</fullName>
    </submittedName>
</protein>
<keyword evidence="1 3" id="KW-0808">Transferase</keyword>
<keyword evidence="3" id="KW-0489">Methyltransferase</keyword>
<feature type="domain" description="Methyltransferase type 11" evidence="2">
    <location>
        <begin position="64"/>
        <end position="162"/>
    </location>
</feature>
<dbReference type="Pfam" id="PF08241">
    <property type="entry name" value="Methyltransf_11"/>
    <property type="match status" value="1"/>
</dbReference>
<dbReference type="GO" id="GO:0032259">
    <property type="term" value="P:methylation"/>
    <property type="evidence" value="ECO:0007669"/>
    <property type="project" value="UniProtKB-KW"/>
</dbReference>
<dbReference type="Proteomes" id="UP000185999">
    <property type="component" value="Unassembled WGS sequence"/>
</dbReference>
<evidence type="ECO:0000256" key="1">
    <source>
        <dbReference type="ARBA" id="ARBA00022679"/>
    </source>
</evidence>
<dbReference type="Gene3D" id="3.40.50.150">
    <property type="entry name" value="Vaccinia Virus protein VP39"/>
    <property type="match status" value="1"/>
</dbReference>